<dbReference type="OrthoDB" id="2272203at2759"/>
<accession>A0A163KVC1</accession>
<protein>
    <submittedName>
        <fullName evidence="2">Uncharacterized protein</fullName>
    </submittedName>
</protein>
<feature type="region of interest" description="Disordered" evidence="1">
    <location>
        <begin position="58"/>
        <end position="92"/>
    </location>
</feature>
<evidence type="ECO:0000256" key="1">
    <source>
        <dbReference type="SAM" id="MobiDB-lite"/>
    </source>
</evidence>
<organism evidence="2">
    <name type="scientific">Absidia glauca</name>
    <name type="common">Pin mould</name>
    <dbReference type="NCBI Taxonomy" id="4829"/>
    <lineage>
        <taxon>Eukaryota</taxon>
        <taxon>Fungi</taxon>
        <taxon>Fungi incertae sedis</taxon>
        <taxon>Mucoromycota</taxon>
        <taxon>Mucoromycotina</taxon>
        <taxon>Mucoromycetes</taxon>
        <taxon>Mucorales</taxon>
        <taxon>Cunninghamellaceae</taxon>
        <taxon>Absidia</taxon>
    </lineage>
</organism>
<feature type="compositionally biased region" description="Basic and acidic residues" evidence="1">
    <location>
        <begin position="58"/>
        <end position="76"/>
    </location>
</feature>
<dbReference type="AlphaFoldDB" id="A0A163KVC1"/>
<dbReference type="Proteomes" id="UP000078561">
    <property type="component" value="Unassembled WGS sequence"/>
</dbReference>
<name>A0A163KVC1_ABSGL</name>
<dbReference type="EMBL" id="LT553376">
    <property type="protein sequence ID" value="SAM00669.1"/>
    <property type="molecule type" value="Genomic_DNA"/>
</dbReference>
<dbReference type="InParanoid" id="A0A163KVC1"/>
<evidence type="ECO:0000313" key="3">
    <source>
        <dbReference type="Proteomes" id="UP000078561"/>
    </source>
</evidence>
<sequence length="334" mass="37931">MVDNILAMAHIKRELHPTVVTSSKRPQVYTKGYIHDPLRPIAIGKLVQQCDPVVYRSYHEDEEKSEGEGTLDRADSGETSSMDDGEEEKKSTIQGATLNFPEVWSLKCNTTCGTKNRTSFKGVKLSWYHSIDRNHLWVYVKFDVHQRLEVGTDRRKRGRHLWVAKDFYKGPVAKPKKALKKHLYSNVMTTIGYARKKVFASCSANADSDLLSRDLVPKVAAEELVTGSNGNMDDLRCRLDKKLANVRLVVLDYAGLSTDCEDIQRFLRKYQQVDGFKPSSKDEKKDHHVFWDGRIIGQHAQDIHCGGTSSLSPVFVPLSFSTMLYYVVGKNKFE</sequence>
<keyword evidence="3" id="KW-1185">Reference proteome</keyword>
<evidence type="ECO:0000313" key="2">
    <source>
        <dbReference type="EMBL" id="SAM00669.1"/>
    </source>
</evidence>
<reference evidence="2" key="1">
    <citation type="submission" date="2016-04" db="EMBL/GenBank/DDBJ databases">
        <authorList>
            <person name="Evans L.H."/>
            <person name="Alamgir A."/>
            <person name="Owens N."/>
            <person name="Weber N.D."/>
            <person name="Virtaneva K."/>
            <person name="Barbian K."/>
            <person name="Babar A."/>
            <person name="Rosenke K."/>
        </authorList>
    </citation>
    <scope>NUCLEOTIDE SEQUENCE [LARGE SCALE GENOMIC DNA]</scope>
    <source>
        <strain evidence="2">CBS 101.48</strain>
    </source>
</reference>
<proteinExistence type="predicted"/>
<gene>
    <name evidence="2" type="primary">ABSGL_06385.1 scaffold 8296</name>
</gene>